<feature type="domain" description="CN hydrolase" evidence="2">
    <location>
        <begin position="9"/>
        <end position="253"/>
    </location>
</feature>
<gene>
    <name evidence="3" type="ORF">EXZ61_08880</name>
</gene>
<dbReference type="InterPro" id="IPR050345">
    <property type="entry name" value="Aliph_Amidase/BUP"/>
</dbReference>
<evidence type="ECO:0000259" key="2">
    <source>
        <dbReference type="PROSITE" id="PS50263"/>
    </source>
</evidence>
<dbReference type="GO" id="GO:0050126">
    <property type="term" value="F:N-carbamoylputrescine amidase activity"/>
    <property type="evidence" value="ECO:0007669"/>
    <property type="project" value="TreeGrafter"/>
</dbReference>
<dbReference type="KEGG" id="rhg:EXZ61_08880"/>
<dbReference type="Gene3D" id="3.60.110.10">
    <property type="entry name" value="Carbon-nitrogen hydrolase"/>
    <property type="match status" value="1"/>
</dbReference>
<protein>
    <submittedName>
        <fullName evidence="3">Carbon-nitrogen hydrolase family protein</fullName>
    </submittedName>
</protein>
<name>A0A515ENN2_9BURK</name>
<dbReference type="InterPro" id="IPR003010">
    <property type="entry name" value="C-N_Hydrolase"/>
</dbReference>
<keyword evidence="1 3" id="KW-0378">Hydrolase</keyword>
<proteinExistence type="predicted"/>
<dbReference type="PANTHER" id="PTHR43674:SF2">
    <property type="entry name" value="BETA-UREIDOPROPIONASE"/>
    <property type="match status" value="1"/>
</dbReference>
<dbReference type="Pfam" id="PF00795">
    <property type="entry name" value="CN_hydrolase"/>
    <property type="match status" value="1"/>
</dbReference>
<accession>A0A515ENN2</accession>
<evidence type="ECO:0000256" key="1">
    <source>
        <dbReference type="ARBA" id="ARBA00022801"/>
    </source>
</evidence>
<dbReference type="InterPro" id="IPR036526">
    <property type="entry name" value="C-N_Hydrolase_sf"/>
</dbReference>
<dbReference type="CDD" id="cd07197">
    <property type="entry name" value="nitrilase"/>
    <property type="match status" value="1"/>
</dbReference>
<dbReference type="SUPFAM" id="SSF56317">
    <property type="entry name" value="Carbon-nitrogen hydrolase"/>
    <property type="match status" value="1"/>
</dbReference>
<dbReference type="RefSeq" id="WP_142811030.1">
    <property type="nucleotide sequence ID" value="NZ_CP036282.1"/>
</dbReference>
<dbReference type="EMBL" id="CP036282">
    <property type="protein sequence ID" value="QDL54269.1"/>
    <property type="molecule type" value="Genomic_DNA"/>
</dbReference>
<organism evidence="3 4">
    <name type="scientific">Rhodoferax aquaticus</name>
    <dbReference type="NCBI Taxonomy" id="2527691"/>
    <lineage>
        <taxon>Bacteria</taxon>
        <taxon>Pseudomonadati</taxon>
        <taxon>Pseudomonadota</taxon>
        <taxon>Betaproteobacteria</taxon>
        <taxon>Burkholderiales</taxon>
        <taxon>Comamonadaceae</taxon>
        <taxon>Rhodoferax</taxon>
    </lineage>
</organism>
<dbReference type="Proteomes" id="UP000317365">
    <property type="component" value="Chromosome"/>
</dbReference>
<reference evidence="4" key="2">
    <citation type="journal article" date="2020" name="Int. J. Syst. Evol. Microbiol.">
        <title>Genomic insights into a novel species Rhodoferax aquaticus sp. nov., isolated from freshwater.</title>
        <authorList>
            <person name="Li T."/>
            <person name="Zhuo Y."/>
            <person name="Jin C.Z."/>
            <person name="Wu X."/>
            <person name="Ko S.R."/>
            <person name="Jin F.J."/>
            <person name="Ahn C.Y."/>
            <person name="Oh H.M."/>
            <person name="Lee H.G."/>
            <person name="Jin L."/>
        </authorList>
    </citation>
    <scope>NUCLEOTIDE SEQUENCE [LARGE SCALE GENOMIC DNA]</scope>
    <source>
        <strain evidence="4">Gr-4</strain>
    </source>
</reference>
<keyword evidence="4" id="KW-1185">Reference proteome</keyword>
<evidence type="ECO:0000313" key="4">
    <source>
        <dbReference type="Proteomes" id="UP000317365"/>
    </source>
</evidence>
<dbReference type="PROSITE" id="PS50263">
    <property type="entry name" value="CN_HYDROLASE"/>
    <property type="match status" value="1"/>
</dbReference>
<dbReference type="AlphaFoldDB" id="A0A515ENN2"/>
<dbReference type="PANTHER" id="PTHR43674">
    <property type="entry name" value="NITRILASE C965.09-RELATED"/>
    <property type="match status" value="1"/>
</dbReference>
<evidence type="ECO:0000313" key="3">
    <source>
        <dbReference type="EMBL" id="QDL54269.1"/>
    </source>
</evidence>
<reference evidence="4" key="1">
    <citation type="submission" date="2019-02" db="EMBL/GenBank/DDBJ databases">
        <title>Complete genome sequence of Rhodoferax sp. Gr-4.</title>
        <authorList>
            <person name="Jin L."/>
        </authorList>
    </citation>
    <scope>NUCLEOTIDE SEQUENCE [LARGE SCALE GENOMIC DNA]</scope>
    <source>
        <strain evidence="4">Gr-4</strain>
    </source>
</reference>
<sequence length="266" mass="27315">MPSTSAFSITLAAAQTASAPGDILANLATHLRFVDVAHSAGVQVLLFPELSLSGYEPTHVATCTVTPQDARLAPLRDKVRATGMVVIVGAPVPNDTLKPAIGAITFFPDGTHSVYRKQHLHPGEDAFASPCPHAPTIAKPTPSQTFAYLGERIGQGVCADITHAQHPALAAQAGATLYLAGVLESTNGYAANAPAMQSYAIRHRMGTLMANHGGNSGGYVTAGQSAFWAPTGECVAKAPGPGAYLVIARKAAPTNGGSWSGEVLAV</sequence>
<dbReference type="GO" id="GO:0033388">
    <property type="term" value="P:putrescine biosynthetic process from arginine"/>
    <property type="evidence" value="ECO:0007669"/>
    <property type="project" value="TreeGrafter"/>
</dbReference>